<dbReference type="VEuPathDB" id="FungiDB:CAGL0K08998g"/>
<dbReference type="Proteomes" id="UP000054886">
    <property type="component" value="Unassembled WGS sequence"/>
</dbReference>
<proteinExistence type="predicted"/>
<dbReference type="VEuPathDB" id="FungiDB:GVI51_K08855"/>
<evidence type="ECO:0000313" key="1">
    <source>
        <dbReference type="EMBL" id="KTB02677.1"/>
    </source>
</evidence>
<organism evidence="1 2">
    <name type="scientific">Candida glabrata</name>
    <name type="common">Yeast</name>
    <name type="synonym">Torulopsis glabrata</name>
    <dbReference type="NCBI Taxonomy" id="5478"/>
    <lineage>
        <taxon>Eukaryota</taxon>
        <taxon>Fungi</taxon>
        <taxon>Dikarya</taxon>
        <taxon>Ascomycota</taxon>
        <taxon>Saccharomycotina</taxon>
        <taxon>Saccharomycetes</taxon>
        <taxon>Saccharomycetales</taxon>
        <taxon>Saccharomycetaceae</taxon>
        <taxon>Nakaseomyces</taxon>
    </lineage>
</organism>
<sequence length="246" mass="29372">MRAPPPQRKSKSRYFAPYFVNIRELLRFRKIKAFWNRQKLFKKQFENLHQVYQQRYNSSIDSHPDGQVALCNHEDLTQITPISGIRIEDMCCLSSTHESQSADKKPLLIATFPRGCNRSPTVRILKRNKWSWLPISKRKYKLSFFNNEIFDPQLHSKSIEVKSHTCANTVRMIRKYAHEKANVKIIFHNRNIIKSKFLDGHEDAIRPPSYIEFGNNHTLRIEDFRSLKRKRPRKNTHKQSYYQTIR</sequence>
<dbReference type="EMBL" id="LLZZ01000123">
    <property type="protein sequence ID" value="KTB02677.1"/>
    <property type="molecule type" value="Genomic_DNA"/>
</dbReference>
<protein>
    <submittedName>
        <fullName evidence="1">Outer spore wall protein 1</fullName>
    </submittedName>
</protein>
<dbReference type="AlphaFoldDB" id="A0A0W0DE44"/>
<comment type="caution">
    <text evidence="1">The sequence shown here is derived from an EMBL/GenBank/DDBJ whole genome shotgun (WGS) entry which is preliminary data.</text>
</comment>
<evidence type="ECO:0000313" key="2">
    <source>
        <dbReference type="Proteomes" id="UP000054886"/>
    </source>
</evidence>
<dbReference type="VEuPathDB" id="FungiDB:GW608_K08789"/>
<dbReference type="GO" id="GO:0030476">
    <property type="term" value="P:ascospore wall assembly"/>
    <property type="evidence" value="ECO:0007669"/>
    <property type="project" value="EnsemblFungi"/>
</dbReference>
<reference evidence="1 2" key="1">
    <citation type="submission" date="2015-10" db="EMBL/GenBank/DDBJ databases">
        <title>Draft genomes sequences of Candida glabrata isolates 1A, 1B, 2A, 2B, 3A and 3B.</title>
        <authorList>
            <person name="Haavelsrud O.E."/>
            <person name="Gaustad P."/>
        </authorList>
    </citation>
    <scope>NUCLEOTIDE SEQUENCE [LARGE SCALE GENOMIC DNA]</scope>
    <source>
        <strain evidence="1">910700640</strain>
    </source>
</reference>
<name>A0A0W0DE44_CANGB</name>
<dbReference type="VEuPathDB" id="FungiDB:GWK60_K08811"/>
<accession>A0A0W0DE44</accession>
<dbReference type="VEuPathDB" id="FungiDB:B1J91_K08998g"/>
<gene>
    <name evidence="1" type="ORF">AO440_003630</name>
</gene>
<dbReference type="GO" id="GO:0005628">
    <property type="term" value="C:prospore membrane"/>
    <property type="evidence" value="ECO:0007669"/>
    <property type="project" value="EnsemblFungi"/>
</dbReference>